<sequence length="114" mass="12391">MCKCAVSTLQQTCFAVLAYKCVVSTSQQTCFESGLVDYAVLLCKNFAANLPRQVCYDKVIPRKITLAANVHAVWAGTQSCPSSARGCSIAIRRLFAGSFWCQITCQNITTSVLP</sequence>
<evidence type="ECO:0000313" key="1">
    <source>
        <dbReference type="EMBL" id="GBM00932.1"/>
    </source>
</evidence>
<gene>
    <name evidence="1" type="ORF">AVEN_151389_1</name>
</gene>
<evidence type="ECO:0000313" key="2">
    <source>
        <dbReference type="Proteomes" id="UP000499080"/>
    </source>
</evidence>
<proteinExistence type="predicted"/>
<dbReference type="Proteomes" id="UP000499080">
    <property type="component" value="Unassembled WGS sequence"/>
</dbReference>
<keyword evidence="2" id="KW-1185">Reference proteome</keyword>
<name>A0A4Y2C914_ARAVE</name>
<comment type="caution">
    <text evidence="1">The sequence shown here is derived from an EMBL/GenBank/DDBJ whole genome shotgun (WGS) entry which is preliminary data.</text>
</comment>
<protein>
    <submittedName>
        <fullName evidence="1">Uncharacterized protein</fullName>
    </submittedName>
</protein>
<dbReference type="AlphaFoldDB" id="A0A4Y2C914"/>
<organism evidence="1 2">
    <name type="scientific">Araneus ventricosus</name>
    <name type="common">Orbweaver spider</name>
    <name type="synonym">Epeira ventricosa</name>
    <dbReference type="NCBI Taxonomy" id="182803"/>
    <lineage>
        <taxon>Eukaryota</taxon>
        <taxon>Metazoa</taxon>
        <taxon>Ecdysozoa</taxon>
        <taxon>Arthropoda</taxon>
        <taxon>Chelicerata</taxon>
        <taxon>Arachnida</taxon>
        <taxon>Araneae</taxon>
        <taxon>Araneomorphae</taxon>
        <taxon>Entelegynae</taxon>
        <taxon>Araneoidea</taxon>
        <taxon>Araneidae</taxon>
        <taxon>Araneus</taxon>
    </lineage>
</organism>
<dbReference type="EMBL" id="BGPR01000162">
    <property type="protein sequence ID" value="GBM00932.1"/>
    <property type="molecule type" value="Genomic_DNA"/>
</dbReference>
<reference evidence="1 2" key="1">
    <citation type="journal article" date="2019" name="Sci. Rep.">
        <title>Orb-weaving spider Araneus ventricosus genome elucidates the spidroin gene catalogue.</title>
        <authorList>
            <person name="Kono N."/>
            <person name="Nakamura H."/>
            <person name="Ohtoshi R."/>
            <person name="Moran D.A.P."/>
            <person name="Shinohara A."/>
            <person name="Yoshida Y."/>
            <person name="Fujiwara M."/>
            <person name="Mori M."/>
            <person name="Tomita M."/>
            <person name="Arakawa K."/>
        </authorList>
    </citation>
    <scope>NUCLEOTIDE SEQUENCE [LARGE SCALE GENOMIC DNA]</scope>
</reference>
<accession>A0A4Y2C914</accession>